<sequence>MCSVQLRSDMSGSTDVEHSAPSSFKESETNTSDQRSITPTGMVGGLWSGVLVKSPGEQQSAGTLKIAIELPLMDLMLSETSGSAHWTNMRARTRSPQRYTKGTTEEYVRPYGSMPVQLVSRRGVLPHQYRSTLFKSVDDPSSDPGQNVTSPTGDSVSQSYLAAMTEMDNMLDNTIDWKKVEELETTIWMAQTDPKCPAFVRTNSVNSYKNILLQALLRCKRKVDALKTEANEFYGQTEGMLSGSQMQKLAHFRLLVADTTHEINLVEKMIQNAEAFIPVEDAQHQRQQKKHSLLTTPNLVRERYARQVRVICEMLLMMEELFGSVKREDDKQELQLIPNSI</sequence>
<organism evidence="2 3">
    <name type="scientific">Opisthorchis viverrini</name>
    <name type="common">Southeast Asian liver fluke</name>
    <dbReference type="NCBI Taxonomy" id="6198"/>
    <lineage>
        <taxon>Eukaryota</taxon>
        <taxon>Metazoa</taxon>
        <taxon>Spiralia</taxon>
        <taxon>Lophotrochozoa</taxon>
        <taxon>Platyhelminthes</taxon>
        <taxon>Trematoda</taxon>
        <taxon>Digenea</taxon>
        <taxon>Opisthorchiida</taxon>
        <taxon>Opisthorchiata</taxon>
        <taxon>Opisthorchiidae</taxon>
        <taxon>Opisthorchis</taxon>
    </lineage>
</organism>
<dbReference type="Proteomes" id="UP000054324">
    <property type="component" value="Unassembled WGS sequence"/>
</dbReference>
<evidence type="ECO:0000313" key="3">
    <source>
        <dbReference type="Proteomes" id="UP000054324"/>
    </source>
</evidence>
<accession>A0A074ZS66</accession>
<evidence type="ECO:0000313" key="2">
    <source>
        <dbReference type="EMBL" id="KER29986.1"/>
    </source>
</evidence>
<dbReference type="CTD" id="20317657"/>
<proteinExistence type="predicted"/>
<dbReference type="EMBL" id="KL596668">
    <property type="protein sequence ID" value="KER29986.1"/>
    <property type="molecule type" value="Genomic_DNA"/>
</dbReference>
<feature type="region of interest" description="Disordered" evidence="1">
    <location>
        <begin position="134"/>
        <end position="155"/>
    </location>
</feature>
<dbReference type="AlphaFoldDB" id="A0A074ZS66"/>
<feature type="region of interest" description="Disordered" evidence="1">
    <location>
        <begin position="1"/>
        <end position="40"/>
    </location>
</feature>
<keyword evidence="3" id="KW-1185">Reference proteome</keyword>
<gene>
    <name evidence="2" type="ORF">T265_03470</name>
</gene>
<dbReference type="GeneID" id="20317657"/>
<dbReference type="RefSeq" id="XP_009166234.1">
    <property type="nucleotide sequence ID" value="XM_009167970.1"/>
</dbReference>
<feature type="compositionally biased region" description="Polar residues" evidence="1">
    <location>
        <begin position="1"/>
        <end position="39"/>
    </location>
</feature>
<dbReference type="KEGG" id="ovi:T265_03470"/>
<dbReference type="OrthoDB" id="6251696at2759"/>
<feature type="compositionally biased region" description="Polar residues" evidence="1">
    <location>
        <begin position="143"/>
        <end position="155"/>
    </location>
</feature>
<name>A0A074ZS66_OPIVI</name>
<evidence type="ECO:0000256" key="1">
    <source>
        <dbReference type="SAM" id="MobiDB-lite"/>
    </source>
</evidence>
<reference evidence="2 3" key="1">
    <citation type="submission" date="2013-11" db="EMBL/GenBank/DDBJ databases">
        <title>Opisthorchis viverrini - life in the bile duct.</title>
        <authorList>
            <person name="Young N.D."/>
            <person name="Nagarajan N."/>
            <person name="Lin S.J."/>
            <person name="Korhonen P.K."/>
            <person name="Jex A.R."/>
            <person name="Hall R.S."/>
            <person name="Safavi-Hemami H."/>
            <person name="Kaewkong W."/>
            <person name="Bertrand D."/>
            <person name="Gao S."/>
            <person name="Seet Q."/>
            <person name="Wongkham S."/>
            <person name="Teh B.T."/>
            <person name="Wongkham C."/>
            <person name="Intapan P.M."/>
            <person name="Maleewong W."/>
            <person name="Yang X."/>
            <person name="Hu M."/>
            <person name="Wang Z."/>
            <person name="Hofmann A."/>
            <person name="Sternberg P.W."/>
            <person name="Tan P."/>
            <person name="Wang J."/>
            <person name="Gasser R.B."/>
        </authorList>
    </citation>
    <scope>NUCLEOTIDE SEQUENCE [LARGE SCALE GENOMIC DNA]</scope>
</reference>
<protein>
    <submittedName>
        <fullName evidence="2">Uncharacterized protein</fullName>
    </submittedName>
</protein>